<sequence length="158" mass="17708">MPATAPTPHATPPSYSPSIHDPILLSLYSAGWRLGSLTGRMNYMYRCVFFPPLTVVWVHERLWDISEDYRRGAEEEEDYGGESVNGNGDGDVAGGGAGEGLGLDMALGWRLQYQMIVDFGELNRPGGLRRMRGRPLLREDARREAERDARREAGMPRR</sequence>
<dbReference type="OrthoDB" id="10552312at2759"/>
<proteinExistence type="predicted"/>
<keyword evidence="3" id="KW-1185">Reference proteome</keyword>
<dbReference type="Proteomes" id="UP000698800">
    <property type="component" value="Unassembled WGS sequence"/>
</dbReference>
<feature type="region of interest" description="Disordered" evidence="1">
    <location>
        <begin position="133"/>
        <end position="158"/>
    </location>
</feature>
<accession>A0A9P8I313</accession>
<feature type="compositionally biased region" description="Basic and acidic residues" evidence="1">
    <location>
        <begin position="136"/>
        <end position="158"/>
    </location>
</feature>
<evidence type="ECO:0000313" key="2">
    <source>
        <dbReference type="EMBL" id="KAH0542378.1"/>
    </source>
</evidence>
<gene>
    <name evidence="2" type="ORF">FGG08_003223</name>
</gene>
<evidence type="ECO:0000313" key="3">
    <source>
        <dbReference type="Proteomes" id="UP000698800"/>
    </source>
</evidence>
<reference evidence="2" key="1">
    <citation type="submission" date="2021-03" db="EMBL/GenBank/DDBJ databases">
        <title>Comparative genomics and phylogenomic investigation of the class Geoglossomycetes provide insights into ecological specialization and systematics.</title>
        <authorList>
            <person name="Melie T."/>
            <person name="Pirro S."/>
            <person name="Miller A.N."/>
            <person name="Quandt A."/>
        </authorList>
    </citation>
    <scope>NUCLEOTIDE SEQUENCE</scope>
    <source>
        <strain evidence="2">GBOQ0MN5Z8</strain>
    </source>
</reference>
<feature type="region of interest" description="Disordered" evidence="1">
    <location>
        <begin position="74"/>
        <end position="95"/>
    </location>
</feature>
<evidence type="ECO:0000256" key="1">
    <source>
        <dbReference type="SAM" id="MobiDB-lite"/>
    </source>
</evidence>
<protein>
    <submittedName>
        <fullName evidence="2">Uncharacterized protein</fullName>
    </submittedName>
</protein>
<organism evidence="2 3">
    <name type="scientific">Glutinoglossum americanum</name>
    <dbReference type="NCBI Taxonomy" id="1670608"/>
    <lineage>
        <taxon>Eukaryota</taxon>
        <taxon>Fungi</taxon>
        <taxon>Dikarya</taxon>
        <taxon>Ascomycota</taxon>
        <taxon>Pezizomycotina</taxon>
        <taxon>Geoglossomycetes</taxon>
        <taxon>Geoglossales</taxon>
        <taxon>Geoglossaceae</taxon>
        <taxon>Glutinoglossum</taxon>
    </lineage>
</organism>
<name>A0A9P8I313_9PEZI</name>
<dbReference type="EMBL" id="JAGHQL010000055">
    <property type="protein sequence ID" value="KAH0542378.1"/>
    <property type="molecule type" value="Genomic_DNA"/>
</dbReference>
<comment type="caution">
    <text evidence="2">The sequence shown here is derived from an EMBL/GenBank/DDBJ whole genome shotgun (WGS) entry which is preliminary data.</text>
</comment>
<dbReference type="AlphaFoldDB" id="A0A9P8I313"/>